<dbReference type="EMBL" id="JAMQCR010000001">
    <property type="protein sequence ID" value="MCM2532061.1"/>
    <property type="molecule type" value="Genomic_DNA"/>
</dbReference>
<feature type="domain" description="HTH merR-type" evidence="1">
    <location>
        <begin position="1"/>
        <end position="73"/>
    </location>
</feature>
<dbReference type="PROSITE" id="PS50937">
    <property type="entry name" value="HTH_MERR_2"/>
    <property type="match status" value="1"/>
</dbReference>
<dbReference type="Proteomes" id="UP001523262">
    <property type="component" value="Unassembled WGS sequence"/>
</dbReference>
<keyword evidence="3" id="KW-1185">Reference proteome</keyword>
<accession>A0ABT0W6W4</accession>
<dbReference type="Pfam" id="PF13411">
    <property type="entry name" value="MerR_1"/>
    <property type="match status" value="1"/>
</dbReference>
<dbReference type="SUPFAM" id="SSF46955">
    <property type="entry name" value="Putative DNA-binding domain"/>
    <property type="match status" value="1"/>
</dbReference>
<dbReference type="SMART" id="SM00422">
    <property type="entry name" value="HTH_MERR"/>
    <property type="match status" value="1"/>
</dbReference>
<protein>
    <submittedName>
        <fullName evidence="2">MerR family transcriptional regulator</fullName>
    </submittedName>
</protein>
<organism evidence="2 3">
    <name type="scientific">Neobacillus pocheonensis</name>
    <dbReference type="NCBI Taxonomy" id="363869"/>
    <lineage>
        <taxon>Bacteria</taxon>
        <taxon>Bacillati</taxon>
        <taxon>Bacillota</taxon>
        <taxon>Bacilli</taxon>
        <taxon>Bacillales</taxon>
        <taxon>Bacillaceae</taxon>
        <taxon>Neobacillus</taxon>
    </lineage>
</organism>
<gene>
    <name evidence="2" type="ORF">NDK43_06225</name>
</gene>
<evidence type="ECO:0000259" key="1">
    <source>
        <dbReference type="PROSITE" id="PS50937"/>
    </source>
</evidence>
<name>A0ABT0W6W4_9BACI</name>
<dbReference type="InterPro" id="IPR000551">
    <property type="entry name" value="MerR-type_HTH_dom"/>
</dbReference>
<evidence type="ECO:0000313" key="2">
    <source>
        <dbReference type="EMBL" id="MCM2532061.1"/>
    </source>
</evidence>
<sequence>MQPYAMKEAAKKIKVPPGTIRQWEKDLNGLLEIPRTKQGARIYTDLEINLLLEIKLMYANKLGIEVIKDWLQKRLEPEREAIDEIPDTEPSFTILANEVSQIPTDKAAIQNADQFFDAMDTYKENFLNEVKAEIRSVVRKEVLDEVKKEITKGTLLTVKSISDSIYKSTENTKAGIQELAGTIEKSSEHTVDSLQYLSNRITNVSLETSEEIFTLSQQLSETTEELAHYVDVTNNEIYSLTEAISKDREHLVKEREQYRHEISQREVAFQNMLSGFRDVAASKEKKWWKFWSN</sequence>
<dbReference type="Gene3D" id="1.10.1660.10">
    <property type="match status" value="1"/>
</dbReference>
<evidence type="ECO:0000313" key="3">
    <source>
        <dbReference type="Proteomes" id="UP001523262"/>
    </source>
</evidence>
<comment type="caution">
    <text evidence="2">The sequence shown here is derived from an EMBL/GenBank/DDBJ whole genome shotgun (WGS) entry which is preliminary data.</text>
</comment>
<reference evidence="2 3" key="1">
    <citation type="submission" date="2022-06" db="EMBL/GenBank/DDBJ databases">
        <authorList>
            <person name="Jeon C.O."/>
        </authorList>
    </citation>
    <scope>NUCLEOTIDE SEQUENCE [LARGE SCALE GENOMIC DNA]</scope>
    <source>
        <strain evidence="2 3">KCTC 13943</strain>
    </source>
</reference>
<proteinExistence type="predicted"/>
<dbReference type="InterPro" id="IPR009061">
    <property type="entry name" value="DNA-bd_dom_put_sf"/>
</dbReference>